<protein>
    <submittedName>
        <fullName evidence="2">Type II toxin-antitoxin system RelE/ParE family toxin</fullName>
    </submittedName>
</protein>
<dbReference type="Gene3D" id="3.30.2310.20">
    <property type="entry name" value="RelE-like"/>
    <property type="match status" value="1"/>
</dbReference>
<organism evidence="2 3">
    <name type="scientific">Microcystis aeruginosa DA14</name>
    <dbReference type="NCBI Taxonomy" id="1987506"/>
    <lineage>
        <taxon>Bacteria</taxon>
        <taxon>Bacillati</taxon>
        <taxon>Cyanobacteriota</taxon>
        <taxon>Cyanophyceae</taxon>
        <taxon>Oscillatoriophycideae</taxon>
        <taxon>Chroococcales</taxon>
        <taxon>Microcystaceae</taxon>
        <taxon>Microcystis</taxon>
    </lineage>
</organism>
<accession>A0A3E0M7R3</accession>
<reference evidence="2 3" key="1">
    <citation type="submission" date="2017-08" db="EMBL/GenBank/DDBJ databases">
        <title>Functional genomic and metabolic studies of the symbiotic interactions of six Microcystis-dominated communities.</title>
        <authorList>
            <person name="Li Q."/>
            <person name="Lin F."/>
        </authorList>
    </citation>
    <scope>NUCLEOTIDE SEQUENCE [LARGE SCALE GENOMIC DNA]</scope>
    <source>
        <strain evidence="2">DA14</strain>
    </source>
</reference>
<proteinExistence type="predicted"/>
<dbReference type="InterPro" id="IPR007712">
    <property type="entry name" value="RelE/ParE_toxin"/>
</dbReference>
<evidence type="ECO:0000313" key="2">
    <source>
        <dbReference type="EMBL" id="REJ55814.1"/>
    </source>
</evidence>
<dbReference type="EMBL" id="QQWE01000005">
    <property type="protein sequence ID" value="REJ55814.1"/>
    <property type="molecule type" value="Genomic_DNA"/>
</dbReference>
<dbReference type="AlphaFoldDB" id="A0A3E0M7R3"/>
<dbReference type="SUPFAM" id="SSF143011">
    <property type="entry name" value="RelE-like"/>
    <property type="match status" value="1"/>
</dbReference>
<evidence type="ECO:0000256" key="1">
    <source>
        <dbReference type="ARBA" id="ARBA00022649"/>
    </source>
</evidence>
<keyword evidence="1" id="KW-1277">Toxin-antitoxin system</keyword>
<dbReference type="InterPro" id="IPR035093">
    <property type="entry name" value="RelE/ParE_toxin_dom_sf"/>
</dbReference>
<dbReference type="Proteomes" id="UP000256301">
    <property type="component" value="Unassembled WGS sequence"/>
</dbReference>
<name>A0A3E0M7R3_MICAE</name>
<sequence>MESIIRKPEKNFWFTDNLQGDVKQLKNFTPNYRLRVGNYRILFEVEEITLVIYRVKHRQNIYN</sequence>
<evidence type="ECO:0000313" key="3">
    <source>
        <dbReference type="Proteomes" id="UP000256301"/>
    </source>
</evidence>
<dbReference type="Pfam" id="PF05016">
    <property type="entry name" value="ParE_toxin"/>
    <property type="match status" value="1"/>
</dbReference>
<gene>
    <name evidence="2" type="ORF">DWQ56_16310</name>
</gene>
<comment type="caution">
    <text evidence="2">The sequence shown here is derived from an EMBL/GenBank/DDBJ whole genome shotgun (WGS) entry which is preliminary data.</text>
</comment>